<protein>
    <recommendedName>
        <fullName evidence="8">C3H1-type domain-containing protein</fullName>
    </recommendedName>
</protein>
<dbReference type="InterPro" id="IPR000571">
    <property type="entry name" value="Znf_CCCH"/>
</dbReference>
<evidence type="ECO:0008006" key="8">
    <source>
        <dbReference type="Google" id="ProtNLM"/>
    </source>
</evidence>
<dbReference type="SUPFAM" id="SSF160443">
    <property type="entry name" value="SMR domain-like"/>
    <property type="match status" value="1"/>
</dbReference>
<feature type="region of interest" description="Disordered" evidence="3">
    <location>
        <begin position="333"/>
        <end position="442"/>
    </location>
</feature>
<evidence type="ECO:0000256" key="1">
    <source>
        <dbReference type="ARBA" id="ARBA00022737"/>
    </source>
</evidence>
<reference evidence="6 7" key="1">
    <citation type="submission" date="2015-09" db="EMBL/GenBank/DDBJ databases">
        <title>Host preference determinants of Valsa canker pathogens revealed by comparative genomics.</title>
        <authorList>
            <person name="Yin Z."/>
            <person name="Huang L."/>
        </authorList>
    </citation>
    <scope>NUCLEOTIDE SEQUENCE [LARGE SCALE GENOMIC DNA]</scope>
    <source>
        <strain evidence="6 7">YSFL</strain>
    </source>
</reference>
<keyword evidence="2" id="KW-0479">Metal-binding</keyword>
<dbReference type="PANTHER" id="PTHR13119:SF12">
    <property type="entry name" value="PROTEIN SUPPRESSOR OF SABLE"/>
    <property type="match status" value="1"/>
</dbReference>
<dbReference type="SMART" id="SM01162">
    <property type="entry name" value="DUF1771"/>
    <property type="match status" value="1"/>
</dbReference>
<feature type="domain" description="C3H1-type" evidence="4">
    <location>
        <begin position="267"/>
        <end position="294"/>
    </location>
</feature>
<evidence type="ECO:0000313" key="7">
    <source>
        <dbReference type="Proteomes" id="UP000284375"/>
    </source>
</evidence>
<dbReference type="Proteomes" id="UP000284375">
    <property type="component" value="Unassembled WGS sequence"/>
</dbReference>
<dbReference type="PROSITE" id="PS50828">
    <property type="entry name" value="SMR"/>
    <property type="match status" value="1"/>
</dbReference>
<proteinExistence type="predicted"/>
<dbReference type="GO" id="GO:0008270">
    <property type="term" value="F:zinc ion binding"/>
    <property type="evidence" value="ECO:0007669"/>
    <property type="project" value="UniProtKB-KW"/>
</dbReference>
<gene>
    <name evidence="6" type="ORF">VSDG_07793</name>
</gene>
<dbReference type="Pfam" id="PF08590">
    <property type="entry name" value="DUF1771"/>
    <property type="match status" value="1"/>
</dbReference>
<feature type="compositionally biased region" description="Low complexity" evidence="3">
    <location>
        <begin position="394"/>
        <end position="405"/>
    </location>
</feature>
<organism evidence="6 7">
    <name type="scientific">Cytospora chrysosperma</name>
    <name type="common">Cytospora canker fungus</name>
    <name type="synonym">Sphaeria chrysosperma</name>
    <dbReference type="NCBI Taxonomy" id="252740"/>
    <lineage>
        <taxon>Eukaryota</taxon>
        <taxon>Fungi</taxon>
        <taxon>Dikarya</taxon>
        <taxon>Ascomycota</taxon>
        <taxon>Pezizomycotina</taxon>
        <taxon>Sordariomycetes</taxon>
        <taxon>Sordariomycetidae</taxon>
        <taxon>Diaporthales</taxon>
        <taxon>Cytosporaceae</taxon>
        <taxon>Cytospora</taxon>
    </lineage>
</organism>
<dbReference type="PANTHER" id="PTHR13119">
    <property type="entry name" value="ZINC FINGER CCCH DOMAIN-CONTAINING PROTEI"/>
    <property type="match status" value="1"/>
</dbReference>
<evidence type="ECO:0000256" key="3">
    <source>
        <dbReference type="SAM" id="MobiDB-lite"/>
    </source>
</evidence>
<dbReference type="EMBL" id="LJZO01000044">
    <property type="protein sequence ID" value="ROV91268.1"/>
    <property type="molecule type" value="Genomic_DNA"/>
</dbReference>
<accession>A0A423VK12</accession>
<dbReference type="STRING" id="252740.A0A423VK12"/>
<dbReference type="PROSITE" id="PS50103">
    <property type="entry name" value="ZF_C3H1"/>
    <property type="match status" value="1"/>
</dbReference>
<dbReference type="InterPro" id="IPR013899">
    <property type="entry name" value="DUF1771"/>
</dbReference>
<dbReference type="AlphaFoldDB" id="A0A423VK12"/>
<sequence length="673" mass="73091">MVSDETYDICLPVLEDSAVEEEDKTDKLEELLKKETTLTGQSLENAVLDVLWRYREGGGNATSPPAIRQTILRRPSPASFRSAATPMGGSPRLGVSPLAPPGFVPPFSRNLSSAASPFSSPRPSPRLAFSTPAIPHSPNLNAYEFANDTEPSHEIFEDYTSDNVDWLVGGDDTISIASSLGASSGLNAAAPEFSSQQAPMRPHDVLRSILGETRTDDEISEALTAHGYDLGAVLMSMMDQQSSPAENTSAEGNGYLVGKSMTPDARPTTPSDQRYWMSGNCLAGNTCIFSHDPALLINKLNVDGTSTPPMQKSPANIQVQDYSNFPSLGGSGNSDLIPTFTPSVGITPPPGFKNIHAGEFRPRSRPGSRHQQSKEPSQMAPSLDDNEAFPTLGSAAAKSGPASSRSDSKKMSRNGSSQGIRNGENSAAAQAIPSPKHIPWLETGDSTNKAYLKARQEAIRHSALRNKFLQNAAQAWNRQDARQAKVFSLRGQSENDLMRKAHRDAAEKLYEERNKNNSAIPEIYVDLHGLHAEEAVEYLERVLLENEHDSRPIYAITGTGHHSKSGKDKVGKAIRSFLNEWRYAFREFSVSQDRNHMGGILGIDARSYDRSLVKEGAGSVGGSRKKEEEEEEETKEEVDILAQGVEIGEGKMKLLVRDTTLGKEPPKGPRGGR</sequence>
<feature type="zinc finger region" description="C3H1-type" evidence="2">
    <location>
        <begin position="267"/>
        <end position="294"/>
    </location>
</feature>
<dbReference type="InterPro" id="IPR036063">
    <property type="entry name" value="Smr_dom_sf"/>
</dbReference>
<feature type="region of interest" description="Disordered" evidence="3">
    <location>
        <begin position="615"/>
        <end position="638"/>
    </location>
</feature>
<evidence type="ECO:0000259" key="5">
    <source>
        <dbReference type="PROSITE" id="PS50828"/>
    </source>
</evidence>
<feature type="domain" description="Smr" evidence="5">
    <location>
        <begin position="525"/>
        <end position="606"/>
    </location>
</feature>
<comment type="caution">
    <text evidence="6">The sequence shown here is derived from an EMBL/GenBank/DDBJ whole genome shotgun (WGS) entry which is preliminary data.</text>
</comment>
<evidence type="ECO:0000259" key="4">
    <source>
        <dbReference type="PROSITE" id="PS50103"/>
    </source>
</evidence>
<keyword evidence="7" id="KW-1185">Reference proteome</keyword>
<evidence type="ECO:0000256" key="2">
    <source>
        <dbReference type="PROSITE-ProRule" id="PRU00723"/>
    </source>
</evidence>
<dbReference type="GO" id="GO:0003723">
    <property type="term" value="F:RNA binding"/>
    <property type="evidence" value="ECO:0007669"/>
    <property type="project" value="InterPro"/>
</dbReference>
<dbReference type="OrthoDB" id="3247158at2759"/>
<dbReference type="InterPro" id="IPR002625">
    <property type="entry name" value="Smr_dom"/>
</dbReference>
<evidence type="ECO:0000313" key="6">
    <source>
        <dbReference type="EMBL" id="ROV91268.1"/>
    </source>
</evidence>
<dbReference type="GO" id="GO:0045892">
    <property type="term" value="P:negative regulation of DNA-templated transcription"/>
    <property type="evidence" value="ECO:0007669"/>
    <property type="project" value="InterPro"/>
</dbReference>
<keyword evidence="2" id="KW-0862">Zinc</keyword>
<name>A0A423VK12_CYTCH</name>
<dbReference type="Gene3D" id="3.30.1370.110">
    <property type="match status" value="1"/>
</dbReference>
<feature type="compositionally biased region" description="Polar residues" evidence="3">
    <location>
        <begin position="413"/>
        <end position="428"/>
    </location>
</feature>
<dbReference type="InterPro" id="IPR045124">
    <property type="entry name" value="Su(sable)-like"/>
</dbReference>
<keyword evidence="1" id="KW-0677">Repeat</keyword>
<dbReference type="GO" id="GO:0005634">
    <property type="term" value="C:nucleus"/>
    <property type="evidence" value="ECO:0007669"/>
    <property type="project" value="TreeGrafter"/>
</dbReference>
<feature type="compositionally biased region" description="Polar residues" evidence="3">
    <location>
        <begin position="333"/>
        <end position="344"/>
    </location>
</feature>
<keyword evidence="2" id="KW-0863">Zinc-finger</keyword>